<evidence type="ECO:0000313" key="22">
    <source>
        <dbReference type="EMBL" id="KKW20445.1"/>
    </source>
</evidence>
<dbReference type="EC" id="2.4.99.28" evidence="19"/>
<keyword evidence="10 21" id="KW-1133">Transmembrane helix</keyword>
<dbReference type="EMBL" id="LCQQ01000033">
    <property type="protein sequence ID" value="KKW20445.1"/>
    <property type="molecule type" value="Genomic_DNA"/>
</dbReference>
<dbReference type="GO" id="GO:0008955">
    <property type="term" value="F:peptidoglycan glycosyltransferase activity"/>
    <property type="evidence" value="ECO:0007669"/>
    <property type="project" value="UniProtKB-EC"/>
</dbReference>
<gene>
    <name evidence="22" type="ORF">UY61_C0033G0004</name>
</gene>
<dbReference type="GO" id="GO:0015648">
    <property type="term" value="F:lipid-linked peptidoglycan transporter activity"/>
    <property type="evidence" value="ECO:0007669"/>
    <property type="project" value="TreeGrafter"/>
</dbReference>
<dbReference type="PROSITE" id="PS00428">
    <property type="entry name" value="FTSW_RODA_SPOVE"/>
    <property type="match status" value="1"/>
</dbReference>
<comment type="similarity">
    <text evidence="16">Belongs to the SEDS family. FtsW subfamily.</text>
</comment>
<evidence type="ECO:0000256" key="5">
    <source>
        <dbReference type="ARBA" id="ARBA00022676"/>
    </source>
</evidence>
<keyword evidence="11 21" id="KW-0472">Membrane</keyword>
<comment type="caution">
    <text evidence="22">The sequence shown here is derived from an EMBL/GenBank/DDBJ whole genome shotgun (WGS) entry which is preliminary data.</text>
</comment>
<evidence type="ECO:0000256" key="10">
    <source>
        <dbReference type="ARBA" id="ARBA00022989"/>
    </source>
</evidence>
<feature type="transmembrane region" description="Helical" evidence="21">
    <location>
        <begin position="333"/>
        <end position="356"/>
    </location>
</feature>
<dbReference type="AlphaFoldDB" id="A0A0G1WPD5"/>
<evidence type="ECO:0000256" key="16">
    <source>
        <dbReference type="ARBA" id="ARBA00038053"/>
    </source>
</evidence>
<dbReference type="InterPro" id="IPR018365">
    <property type="entry name" value="Cell_cycle_FtsW-rel_CS"/>
</dbReference>
<keyword evidence="3" id="KW-1003">Cell membrane</keyword>
<evidence type="ECO:0000256" key="8">
    <source>
        <dbReference type="ARBA" id="ARBA00022960"/>
    </source>
</evidence>
<dbReference type="PANTHER" id="PTHR30474">
    <property type="entry name" value="CELL CYCLE PROTEIN"/>
    <property type="match status" value="1"/>
</dbReference>
<dbReference type="Proteomes" id="UP000034201">
    <property type="component" value="Unassembled WGS sequence"/>
</dbReference>
<feature type="transmembrane region" description="Helical" evidence="21">
    <location>
        <begin position="184"/>
        <end position="201"/>
    </location>
</feature>
<evidence type="ECO:0000256" key="21">
    <source>
        <dbReference type="SAM" id="Phobius"/>
    </source>
</evidence>
<sequence>MKSDAPLKWIFSALVVAGFFILASASIGITSQRDLPPYYFVSRQFLYGALPGFLALLITVRWPYRRLKKLALPIFILGLALTALVLTPQFGLEFGGARRWVSFGPASFQPSEFLKFGYILYLAALFSSSPGRASSVKRGLAPFILLTGAAGALLILEPDVGSLGVLVLAGLLLFIASGARVRHVAVLILLSVILLAVLIRLEPYRFERIKVFFDPTYDPQDSGYQIKQALIAIGSGGVWGRGFGLSRQKFQYLPEPVGDSVFAVFAEEFGFIGSVFLVFLFVAFLWRGFRVAARSPDLFGRLLAAGIVILIVVASVVNIAALTGLLPLTGIPLLFISQGGSALTMTLAQVGILLNISKRHS</sequence>
<evidence type="ECO:0000256" key="7">
    <source>
        <dbReference type="ARBA" id="ARBA00022692"/>
    </source>
</evidence>
<evidence type="ECO:0000256" key="6">
    <source>
        <dbReference type="ARBA" id="ARBA00022679"/>
    </source>
</evidence>
<evidence type="ECO:0000256" key="2">
    <source>
        <dbReference type="ARBA" id="ARBA00004752"/>
    </source>
</evidence>
<evidence type="ECO:0000256" key="9">
    <source>
        <dbReference type="ARBA" id="ARBA00022984"/>
    </source>
</evidence>
<comment type="subcellular location">
    <subcellularLocation>
        <location evidence="1">Cell membrane</location>
        <topology evidence="1">Multi-pass membrane protein</topology>
    </subcellularLocation>
</comment>
<feature type="transmembrane region" description="Helical" evidence="21">
    <location>
        <begin position="298"/>
        <end position="321"/>
    </location>
</feature>
<evidence type="ECO:0000256" key="20">
    <source>
        <dbReference type="ARBA" id="ARBA00049902"/>
    </source>
</evidence>
<keyword evidence="13" id="KW-0961">Cell wall biogenesis/degradation</keyword>
<dbReference type="InterPro" id="IPR013437">
    <property type="entry name" value="FtsW"/>
</dbReference>
<name>A0A0G1WPD5_9BACT</name>
<evidence type="ECO:0000256" key="17">
    <source>
        <dbReference type="ARBA" id="ARBA00041185"/>
    </source>
</evidence>
<keyword evidence="5" id="KW-0328">Glycosyltransferase</keyword>
<comment type="catalytic activity">
    <reaction evidence="20">
        <text>[GlcNAc-(1-&gt;4)-Mur2Ac(oyl-L-Ala-gamma-D-Glu-L-Lys-D-Ala-D-Ala)](n)-di-trans,octa-cis-undecaprenyl diphosphate + beta-D-GlcNAc-(1-&gt;4)-Mur2Ac(oyl-L-Ala-gamma-D-Glu-L-Lys-D-Ala-D-Ala)-di-trans,octa-cis-undecaprenyl diphosphate = [GlcNAc-(1-&gt;4)-Mur2Ac(oyl-L-Ala-gamma-D-Glu-L-Lys-D-Ala-D-Ala)](n+1)-di-trans,octa-cis-undecaprenyl diphosphate + di-trans,octa-cis-undecaprenyl diphosphate + H(+)</text>
        <dbReference type="Rhea" id="RHEA:23708"/>
        <dbReference type="Rhea" id="RHEA-COMP:9602"/>
        <dbReference type="Rhea" id="RHEA-COMP:9603"/>
        <dbReference type="ChEBI" id="CHEBI:15378"/>
        <dbReference type="ChEBI" id="CHEBI:58405"/>
        <dbReference type="ChEBI" id="CHEBI:60033"/>
        <dbReference type="ChEBI" id="CHEBI:78435"/>
        <dbReference type="EC" id="2.4.99.28"/>
    </reaction>
</comment>
<dbReference type="InterPro" id="IPR001182">
    <property type="entry name" value="FtsW/RodA"/>
</dbReference>
<keyword evidence="6" id="KW-0808">Transferase</keyword>
<evidence type="ECO:0000256" key="3">
    <source>
        <dbReference type="ARBA" id="ARBA00022475"/>
    </source>
</evidence>
<evidence type="ECO:0000256" key="1">
    <source>
        <dbReference type="ARBA" id="ARBA00004651"/>
    </source>
</evidence>
<keyword evidence="4 22" id="KW-0132">Cell division</keyword>
<dbReference type="GO" id="GO:0009252">
    <property type="term" value="P:peptidoglycan biosynthetic process"/>
    <property type="evidence" value="ECO:0007669"/>
    <property type="project" value="UniProtKB-KW"/>
</dbReference>
<keyword evidence="7 21" id="KW-0812">Transmembrane</keyword>
<dbReference type="Pfam" id="PF01098">
    <property type="entry name" value="FTSW_RODA_SPOVE"/>
    <property type="match status" value="1"/>
</dbReference>
<evidence type="ECO:0000313" key="23">
    <source>
        <dbReference type="Proteomes" id="UP000034201"/>
    </source>
</evidence>
<evidence type="ECO:0000256" key="18">
    <source>
        <dbReference type="ARBA" id="ARBA00041418"/>
    </source>
</evidence>
<evidence type="ECO:0000256" key="4">
    <source>
        <dbReference type="ARBA" id="ARBA00022618"/>
    </source>
</evidence>
<dbReference type="GO" id="GO:0005886">
    <property type="term" value="C:plasma membrane"/>
    <property type="evidence" value="ECO:0007669"/>
    <property type="project" value="UniProtKB-SubCell"/>
</dbReference>
<dbReference type="PATRIC" id="fig|1618608.3.peg.490"/>
<keyword evidence="8" id="KW-0133">Cell shape</keyword>
<evidence type="ECO:0000256" key="12">
    <source>
        <dbReference type="ARBA" id="ARBA00023306"/>
    </source>
</evidence>
<proteinExistence type="inferred from homology"/>
<evidence type="ECO:0000256" key="19">
    <source>
        <dbReference type="ARBA" id="ARBA00044770"/>
    </source>
</evidence>
<dbReference type="PANTHER" id="PTHR30474:SF2">
    <property type="entry name" value="PEPTIDOGLYCAN GLYCOSYLTRANSFERASE FTSW-RELATED"/>
    <property type="match status" value="1"/>
</dbReference>
<feature type="transmembrane region" description="Helical" evidence="21">
    <location>
        <begin position="139"/>
        <end position="156"/>
    </location>
</feature>
<evidence type="ECO:0000256" key="15">
    <source>
        <dbReference type="ARBA" id="ARBA00033270"/>
    </source>
</evidence>
<evidence type="ECO:0000256" key="11">
    <source>
        <dbReference type="ARBA" id="ARBA00023136"/>
    </source>
</evidence>
<dbReference type="NCBIfam" id="TIGR02614">
    <property type="entry name" value="ftsW"/>
    <property type="match status" value="1"/>
</dbReference>
<dbReference type="GO" id="GO:0071555">
    <property type="term" value="P:cell wall organization"/>
    <property type="evidence" value="ECO:0007669"/>
    <property type="project" value="UniProtKB-KW"/>
</dbReference>
<feature type="transmembrane region" description="Helical" evidence="21">
    <location>
        <begin position="269"/>
        <end position="286"/>
    </location>
</feature>
<dbReference type="GO" id="GO:0008360">
    <property type="term" value="P:regulation of cell shape"/>
    <property type="evidence" value="ECO:0007669"/>
    <property type="project" value="UniProtKB-KW"/>
</dbReference>
<evidence type="ECO:0000256" key="14">
    <source>
        <dbReference type="ARBA" id="ARBA00032370"/>
    </source>
</evidence>
<comment type="pathway">
    <text evidence="2">Cell wall biogenesis; peptidoglycan biosynthesis.</text>
</comment>
<dbReference type="GO" id="GO:0032153">
    <property type="term" value="C:cell division site"/>
    <property type="evidence" value="ECO:0007669"/>
    <property type="project" value="TreeGrafter"/>
</dbReference>
<evidence type="ECO:0000256" key="13">
    <source>
        <dbReference type="ARBA" id="ARBA00023316"/>
    </source>
</evidence>
<dbReference type="GO" id="GO:0051301">
    <property type="term" value="P:cell division"/>
    <property type="evidence" value="ECO:0007669"/>
    <property type="project" value="UniProtKB-KW"/>
</dbReference>
<feature type="transmembrane region" description="Helical" evidence="21">
    <location>
        <begin position="162"/>
        <end position="179"/>
    </location>
</feature>
<feature type="transmembrane region" description="Helical" evidence="21">
    <location>
        <begin position="110"/>
        <end position="127"/>
    </location>
</feature>
<keyword evidence="9" id="KW-0573">Peptidoglycan synthesis</keyword>
<keyword evidence="12" id="KW-0131">Cell cycle</keyword>
<protein>
    <recommendedName>
        <fullName evidence="17">Probable peptidoglycan glycosyltransferase FtsW</fullName>
        <ecNumber evidence="19">2.4.99.28</ecNumber>
    </recommendedName>
    <alternativeName>
        <fullName evidence="18">Cell division protein FtsW</fullName>
    </alternativeName>
    <alternativeName>
        <fullName evidence="15">Cell wall polymerase</fullName>
    </alternativeName>
    <alternativeName>
        <fullName evidence="14">Peptidoglycan polymerase</fullName>
    </alternativeName>
</protein>
<organism evidence="22 23">
    <name type="scientific">Candidatus Adlerbacteria bacterium GW2011_GWC1_50_9</name>
    <dbReference type="NCBI Taxonomy" id="1618608"/>
    <lineage>
        <taxon>Bacteria</taxon>
        <taxon>Candidatus Adleribacteriota</taxon>
    </lineage>
</organism>
<feature type="transmembrane region" description="Helical" evidence="21">
    <location>
        <begin position="70"/>
        <end position="90"/>
    </location>
</feature>
<accession>A0A0G1WPD5</accession>
<reference evidence="22 23" key="1">
    <citation type="journal article" date="2015" name="Nature">
        <title>rRNA introns, odd ribosomes, and small enigmatic genomes across a large radiation of phyla.</title>
        <authorList>
            <person name="Brown C.T."/>
            <person name="Hug L.A."/>
            <person name="Thomas B.C."/>
            <person name="Sharon I."/>
            <person name="Castelle C.J."/>
            <person name="Singh A."/>
            <person name="Wilkins M.J."/>
            <person name="Williams K.H."/>
            <person name="Banfield J.F."/>
        </authorList>
    </citation>
    <scope>NUCLEOTIDE SEQUENCE [LARGE SCALE GENOMIC DNA]</scope>
</reference>
<feature type="transmembrane region" description="Helical" evidence="21">
    <location>
        <begin position="41"/>
        <end position="58"/>
    </location>
</feature>